<gene>
    <name evidence="3" type="ORF">AXFE_23530</name>
</gene>
<dbReference type="SMART" id="SM00842">
    <property type="entry name" value="FtsA"/>
    <property type="match status" value="1"/>
</dbReference>
<dbReference type="EMBL" id="JXYS01000074">
    <property type="protein sequence ID" value="KJF16774.1"/>
    <property type="molecule type" value="Genomic_DNA"/>
</dbReference>
<dbReference type="Gene3D" id="3.30.1490.300">
    <property type="match status" value="1"/>
</dbReference>
<dbReference type="Proteomes" id="UP000032360">
    <property type="component" value="Unassembled WGS sequence"/>
</dbReference>
<evidence type="ECO:0000313" key="3">
    <source>
        <dbReference type="EMBL" id="KJF16774.1"/>
    </source>
</evidence>
<protein>
    <submittedName>
        <fullName evidence="3">Competence protein A</fullName>
    </submittedName>
</protein>
<sequence length="637" mass="67644">MKRVAGVDIGSFAIKAVEIEYDSKSLPRISNFGLVTLPNGAVVGGEIRDAAAVTASIKRLWNQGKFSSTEVVVGASGSRVFIRDLELPKMTEQELKGAMTIEAAQFLPGDINEYRVDYESNFQMKRVPRGNLDYMHLVAGDVEVLSEYEVAVAAANLRLAAIDSSFIALFRTVSLLDEIASGSSVSELLKSSSKVVRFPKINRVKADKGDGLLEANDSSDLESKGDSTDLLDALADPMRGRSSQVIVIVVVGADKVSVGIAEDGMLTVARSLDDIGGDLVTKSIAREFSVDLATAEAIKRSLGAFSDVYEEIDADIDPKRLRTVVRNGIDEITEAITTTLSSYLFQREEDANVRVLVGGGGSLTAGFYEALRQSLSPEIELARLDMFESIELDVPDLSSADKDRIASVMPEALALALSRWIGSGPRHVVNLLSGDAALQRQIRSASLYSGAAVVVIIAGLAGLYLLHNNELTNINSQISQSDLQITLDAAQIAQLSPVAGVRTTLTNAENQVRAVLTNDVNWSVLITKLNSATPNDVWWTNFSGISSSGSGPATVSFGAMGCSQQSPSHWINGIGSLSSILDPWVSSSTTDSGKSCTNAPVVNGASANIVTFSSTATLAPNPTPSRFQSYLIGGGIS</sequence>
<dbReference type="AlphaFoldDB" id="A0A0D8HFV8"/>
<dbReference type="InterPro" id="IPR050696">
    <property type="entry name" value="FtsA/MreB"/>
</dbReference>
<feature type="transmembrane region" description="Helical" evidence="1">
    <location>
        <begin position="447"/>
        <end position="466"/>
    </location>
</feature>
<keyword evidence="1" id="KW-0472">Membrane</keyword>
<accession>A0A0D8HFV8</accession>
<evidence type="ECO:0000313" key="4">
    <source>
        <dbReference type="Proteomes" id="UP000032360"/>
    </source>
</evidence>
<dbReference type="OrthoDB" id="1926201at2"/>
<dbReference type="SUPFAM" id="SSF53067">
    <property type="entry name" value="Actin-like ATPase domain"/>
    <property type="match status" value="2"/>
</dbReference>
<dbReference type="Pfam" id="PF11104">
    <property type="entry name" value="PilM_2"/>
    <property type="match status" value="2"/>
</dbReference>
<dbReference type="RefSeq" id="WP_052605964.1">
    <property type="nucleotide sequence ID" value="NZ_JXYS01000074.1"/>
</dbReference>
<dbReference type="Gene3D" id="3.30.420.40">
    <property type="match status" value="3"/>
</dbReference>
<dbReference type="InterPro" id="IPR043129">
    <property type="entry name" value="ATPase_NBD"/>
</dbReference>
<organism evidence="3 4">
    <name type="scientific">Acidithrix ferrooxidans</name>
    <dbReference type="NCBI Taxonomy" id="1280514"/>
    <lineage>
        <taxon>Bacteria</taxon>
        <taxon>Bacillati</taxon>
        <taxon>Actinomycetota</taxon>
        <taxon>Acidimicrobiia</taxon>
        <taxon>Acidimicrobiales</taxon>
        <taxon>Acidimicrobiaceae</taxon>
        <taxon>Acidithrix</taxon>
    </lineage>
</organism>
<proteinExistence type="predicted"/>
<reference evidence="3 4" key="1">
    <citation type="submission" date="2015-01" db="EMBL/GenBank/DDBJ databases">
        <title>Draft genome of the acidophilic iron oxidizer Acidithrix ferrooxidans strain Py-F3.</title>
        <authorList>
            <person name="Poehlein A."/>
            <person name="Eisen S."/>
            <person name="Schloemann M."/>
            <person name="Johnson B.D."/>
            <person name="Daniel R."/>
            <person name="Muehling M."/>
        </authorList>
    </citation>
    <scope>NUCLEOTIDE SEQUENCE [LARGE SCALE GENOMIC DNA]</scope>
    <source>
        <strain evidence="3 4">Py-F3</strain>
    </source>
</reference>
<evidence type="ECO:0000259" key="2">
    <source>
        <dbReference type="SMART" id="SM00842"/>
    </source>
</evidence>
<evidence type="ECO:0000256" key="1">
    <source>
        <dbReference type="SAM" id="Phobius"/>
    </source>
</evidence>
<dbReference type="InterPro" id="IPR005883">
    <property type="entry name" value="PilM"/>
</dbReference>
<keyword evidence="1" id="KW-0812">Transmembrane</keyword>
<dbReference type="GO" id="GO:0051301">
    <property type="term" value="P:cell division"/>
    <property type="evidence" value="ECO:0007669"/>
    <property type="project" value="InterPro"/>
</dbReference>
<dbReference type="STRING" id="1280514.AXFE_23530"/>
<keyword evidence="4" id="KW-1185">Reference proteome</keyword>
<dbReference type="PANTHER" id="PTHR32432">
    <property type="entry name" value="CELL DIVISION PROTEIN FTSA-RELATED"/>
    <property type="match status" value="1"/>
</dbReference>
<feature type="domain" description="SHS2" evidence="2">
    <location>
        <begin position="4"/>
        <end position="173"/>
    </location>
</feature>
<dbReference type="InterPro" id="IPR003494">
    <property type="entry name" value="SHS2_FtsA"/>
</dbReference>
<name>A0A0D8HFV8_9ACTN</name>
<comment type="caution">
    <text evidence="3">The sequence shown here is derived from an EMBL/GenBank/DDBJ whole genome shotgun (WGS) entry which is preliminary data.</text>
</comment>
<dbReference type="CDD" id="cd24049">
    <property type="entry name" value="ASKHA_NBD_PilM"/>
    <property type="match status" value="1"/>
</dbReference>
<keyword evidence="1" id="KW-1133">Transmembrane helix</keyword>
<dbReference type="PANTHER" id="PTHR32432:SF3">
    <property type="entry name" value="ETHANOLAMINE UTILIZATION PROTEIN EUTJ"/>
    <property type="match status" value="1"/>
</dbReference>